<evidence type="ECO:0000256" key="2">
    <source>
        <dbReference type="ARBA" id="ARBA00004496"/>
    </source>
</evidence>
<keyword evidence="8" id="KW-0368">Histidine biosynthesis</keyword>
<evidence type="ECO:0000256" key="8">
    <source>
        <dbReference type="ARBA" id="ARBA00023102"/>
    </source>
</evidence>
<dbReference type="PANTHER" id="PTHR43090">
    <property type="entry name" value="1-(5-PHOSPHORIBOSYL)-5-[(5-PHOSPHORIBOSYLAMINO)METHYLIDENEAMINO] IMIDAZOLE-4-CARBOXAMIDE ISOMERASE"/>
    <property type="match status" value="1"/>
</dbReference>
<dbReference type="FunFam" id="3.20.20.70:FF:000009">
    <property type="entry name" value="1-(5-phosphoribosyl)-5-[(5-phosphoribosylamino)methylideneamino] imidazole-4-carboxamide isomerase"/>
    <property type="match status" value="1"/>
</dbReference>
<dbReference type="SUPFAM" id="SSF51366">
    <property type="entry name" value="Ribulose-phoshate binding barrel"/>
    <property type="match status" value="1"/>
</dbReference>
<evidence type="ECO:0000256" key="5">
    <source>
        <dbReference type="ARBA" id="ARBA00012550"/>
    </source>
</evidence>
<dbReference type="EMBL" id="UINC01211971">
    <property type="protein sequence ID" value="SVE36097.1"/>
    <property type="molecule type" value="Genomic_DNA"/>
</dbReference>
<dbReference type="InterPro" id="IPR023016">
    <property type="entry name" value="HisA/PriA"/>
</dbReference>
<dbReference type="InterPro" id="IPR006062">
    <property type="entry name" value="His_biosynth"/>
</dbReference>
<evidence type="ECO:0000256" key="4">
    <source>
        <dbReference type="ARBA" id="ARBA00009667"/>
    </source>
</evidence>
<evidence type="ECO:0000256" key="3">
    <source>
        <dbReference type="ARBA" id="ARBA00005133"/>
    </source>
</evidence>
<dbReference type="GO" id="GO:0000162">
    <property type="term" value="P:L-tryptophan biosynthetic process"/>
    <property type="evidence" value="ECO:0007669"/>
    <property type="project" value="TreeGrafter"/>
</dbReference>
<name>A0A383CUT5_9ZZZZ</name>
<comment type="similarity">
    <text evidence="4">Belongs to the HisA/HisF family.</text>
</comment>
<evidence type="ECO:0000256" key="7">
    <source>
        <dbReference type="ARBA" id="ARBA00022605"/>
    </source>
</evidence>
<keyword evidence="7" id="KW-0028">Amino-acid biosynthesis</keyword>
<keyword evidence="6" id="KW-0963">Cytoplasm</keyword>
<protein>
    <recommendedName>
        <fullName evidence="5">1-(5-phosphoribosyl)-5-[(5-phosphoribosylamino)methylideneamino]imidazole-4-carboxamideisomerase</fullName>
        <ecNumber evidence="5">5.3.1.16</ecNumber>
    </recommendedName>
</protein>
<dbReference type="InterPro" id="IPR011060">
    <property type="entry name" value="RibuloseP-bd_barrel"/>
</dbReference>
<evidence type="ECO:0000256" key="9">
    <source>
        <dbReference type="ARBA" id="ARBA00023235"/>
    </source>
</evidence>
<reference evidence="10" key="1">
    <citation type="submission" date="2018-05" db="EMBL/GenBank/DDBJ databases">
        <authorList>
            <person name="Lanie J.A."/>
            <person name="Ng W.-L."/>
            <person name="Kazmierczak K.M."/>
            <person name="Andrzejewski T.M."/>
            <person name="Davidsen T.M."/>
            <person name="Wayne K.J."/>
            <person name="Tettelin H."/>
            <person name="Glass J.I."/>
            <person name="Rusch D."/>
            <person name="Podicherti R."/>
            <person name="Tsui H.-C.T."/>
            <person name="Winkler M.E."/>
        </authorList>
    </citation>
    <scope>NUCLEOTIDE SEQUENCE</scope>
</reference>
<accession>A0A383CUT5</accession>
<comment type="subcellular location">
    <subcellularLocation>
        <location evidence="2">Cytoplasm</location>
    </subcellularLocation>
</comment>
<gene>
    <name evidence="10" type="ORF">METZ01_LOCUS488951</name>
</gene>
<feature type="non-terminal residue" evidence="10">
    <location>
        <position position="178"/>
    </location>
</feature>
<dbReference type="GO" id="GO:0003949">
    <property type="term" value="F:1-(5-phosphoribosyl)-5-[(5-phosphoribosylamino)methylideneamino]imidazole-4-carboxamide isomerase activity"/>
    <property type="evidence" value="ECO:0007669"/>
    <property type="project" value="UniProtKB-EC"/>
</dbReference>
<organism evidence="10">
    <name type="scientific">marine metagenome</name>
    <dbReference type="NCBI Taxonomy" id="408172"/>
    <lineage>
        <taxon>unclassified sequences</taxon>
        <taxon>metagenomes</taxon>
        <taxon>ecological metagenomes</taxon>
    </lineage>
</organism>
<evidence type="ECO:0000256" key="1">
    <source>
        <dbReference type="ARBA" id="ARBA00000901"/>
    </source>
</evidence>
<dbReference type="CDD" id="cd04732">
    <property type="entry name" value="HisA"/>
    <property type="match status" value="1"/>
</dbReference>
<dbReference type="InterPro" id="IPR044524">
    <property type="entry name" value="Isoase_HisA-like"/>
</dbReference>
<dbReference type="UniPathway" id="UPA00031">
    <property type="reaction ID" value="UER00009"/>
</dbReference>
<dbReference type="GO" id="GO:0005737">
    <property type="term" value="C:cytoplasm"/>
    <property type="evidence" value="ECO:0007669"/>
    <property type="project" value="UniProtKB-SubCell"/>
</dbReference>
<dbReference type="Gene3D" id="3.20.20.70">
    <property type="entry name" value="Aldolase class I"/>
    <property type="match status" value="1"/>
</dbReference>
<keyword evidence="9" id="KW-0413">Isomerase</keyword>
<sequence length="178" mass="19108">MILFPAIDLKEGQCVRLIRGDMDKATVFNENPAAQAQTFEEAGCAWVHVVDLNGAILGQPVNADVVNEILATIEVPVQLGGGIRDMATIEAWMDAGVSRVVLGTAAVQNQALVREACAWFPGRIAVSIDARRGRVSVDGWTRTSDIKAEDLVRRYEDVGVAAVVHTDIDRDGVLSGPN</sequence>
<dbReference type="AlphaFoldDB" id="A0A383CUT5"/>
<dbReference type="PANTHER" id="PTHR43090:SF2">
    <property type="entry name" value="1-(5-PHOSPHORIBOSYL)-5-[(5-PHOSPHORIBOSYLAMINO)METHYLIDENEAMINO] IMIDAZOLE-4-CARBOXAMIDE ISOMERASE"/>
    <property type="match status" value="1"/>
</dbReference>
<evidence type="ECO:0000313" key="10">
    <source>
        <dbReference type="EMBL" id="SVE36097.1"/>
    </source>
</evidence>
<dbReference type="EC" id="5.3.1.16" evidence="5"/>
<evidence type="ECO:0000256" key="6">
    <source>
        <dbReference type="ARBA" id="ARBA00022490"/>
    </source>
</evidence>
<dbReference type="Pfam" id="PF00977">
    <property type="entry name" value="His_biosynth"/>
    <property type="match status" value="1"/>
</dbReference>
<dbReference type="InterPro" id="IPR013785">
    <property type="entry name" value="Aldolase_TIM"/>
</dbReference>
<comment type="catalytic activity">
    <reaction evidence="1">
        <text>1-(5-phospho-beta-D-ribosyl)-5-[(5-phospho-beta-D-ribosylamino)methylideneamino]imidazole-4-carboxamide = 5-[(5-phospho-1-deoxy-D-ribulos-1-ylimino)methylamino]-1-(5-phospho-beta-D-ribosyl)imidazole-4-carboxamide</text>
        <dbReference type="Rhea" id="RHEA:15469"/>
        <dbReference type="ChEBI" id="CHEBI:58435"/>
        <dbReference type="ChEBI" id="CHEBI:58525"/>
        <dbReference type="EC" id="5.3.1.16"/>
    </reaction>
</comment>
<dbReference type="GO" id="GO:0000105">
    <property type="term" value="P:L-histidine biosynthetic process"/>
    <property type="evidence" value="ECO:0007669"/>
    <property type="project" value="UniProtKB-UniPathway"/>
</dbReference>
<comment type="pathway">
    <text evidence="3">Amino-acid biosynthesis; L-histidine biosynthesis; L-histidine from 5-phospho-alpha-D-ribose 1-diphosphate: step 4/9.</text>
</comment>
<proteinExistence type="inferred from homology"/>